<accession>A0A7W7Y1U0</accession>
<evidence type="ECO:0000313" key="1">
    <source>
        <dbReference type="EMBL" id="MBB5016288.1"/>
    </source>
</evidence>
<dbReference type="RefSeq" id="WP_183948957.1">
    <property type="nucleotide sequence ID" value="NZ_JACHHX010000017.1"/>
</dbReference>
<dbReference type="EMBL" id="JACHHX010000017">
    <property type="protein sequence ID" value="MBB5016288.1"/>
    <property type="molecule type" value="Genomic_DNA"/>
</dbReference>
<evidence type="ECO:0000313" key="2">
    <source>
        <dbReference type="Proteomes" id="UP000519004"/>
    </source>
</evidence>
<sequence length="257" mass="28045">MALPDRITPIDDYVGKWRAREPEMEIGELFVPASLRPRFRAWGALLFELREAAFELSDARVIAAKSGWWVEELVALAQGRARHPVTHALLGPGDPPWTMLARGLAECAQDDSRPADRDAALAGMMPLARGIVAMEAALFDGVHDADAERAVAVHLLLHRLLVGLTAGDAGRVPLSLLARHGVTAAELAGERGLPVRRDWARELAGSLPARLPRAGLYRRLSLAFDRQRLARLARRGRLDAGAGPATAWHAWRAARRG</sequence>
<evidence type="ECO:0008006" key="3">
    <source>
        <dbReference type="Google" id="ProtNLM"/>
    </source>
</evidence>
<comment type="caution">
    <text evidence="1">The sequence shown here is derived from an EMBL/GenBank/DDBJ whole genome shotgun (WGS) entry which is preliminary data.</text>
</comment>
<keyword evidence="2" id="KW-1185">Reference proteome</keyword>
<dbReference type="AlphaFoldDB" id="A0A7W7Y1U0"/>
<protein>
    <recommendedName>
        <fullName evidence="3">Phytoene synthase</fullName>
    </recommendedName>
</protein>
<reference evidence="1 2" key="1">
    <citation type="submission" date="2020-08" db="EMBL/GenBank/DDBJ databases">
        <title>Genomic Encyclopedia of Type Strains, Phase IV (KMG-IV): sequencing the most valuable type-strain genomes for metagenomic binning, comparative biology and taxonomic classification.</title>
        <authorList>
            <person name="Goeker M."/>
        </authorList>
    </citation>
    <scope>NUCLEOTIDE SEQUENCE [LARGE SCALE GENOMIC DNA]</scope>
    <source>
        <strain evidence="1 2">DSM 25897</strain>
    </source>
</reference>
<name>A0A7W7Y1U0_9GAMM</name>
<organism evidence="1 2">
    <name type="scientific">Rehaibacterium terrae</name>
    <dbReference type="NCBI Taxonomy" id="1341696"/>
    <lineage>
        <taxon>Bacteria</taxon>
        <taxon>Pseudomonadati</taxon>
        <taxon>Pseudomonadota</taxon>
        <taxon>Gammaproteobacteria</taxon>
        <taxon>Lysobacterales</taxon>
        <taxon>Lysobacteraceae</taxon>
        <taxon>Rehaibacterium</taxon>
    </lineage>
</organism>
<dbReference type="Proteomes" id="UP000519004">
    <property type="component" value="Unassembled WGS sequence"/>
</dbReference>
<gene>
    <name evidence="1" type="ORF">HNQ58_002201</name>
</gene>
<proteinExistence type="predicted"/>